<evidence type="ECO:0000313" key="3">
    <source>
        <dbReference type="Proteomes" id="UP000620124"/>
    </source>
</evidence>
<accession>A0A8H6XSU8</accession>
<feature type="compositionally biased region" description="Low complexity" evidence="1">
    <location>
        <begin position="164"/>
        <end position="182"/>
    </location>
</feature>
<feature type="region of interest" description="Disordered" evidence="1">
    <location>
        <begin position="102"/>
        <end position="132"/>
    </location>
</feature>
<dbReference type="AlphaFoldDB" id="A0A8H6XSU8"/>
<gene>
    <name evidence="2" type="ORF">MVEN_01618600</name>
</gene>
<keyword evidence="3" id="KW-1185">Reference proteome</keyword>
<dbReference type="Proteomes" id="UP000620124">
    <property type="component" value="Unassembled WGS sequence"/>
</dbReference>
<feature type="compositionally biased region" description="Basic and acidic residues" evidence="1">
    <location>
        <begin position="115"/>
        <end position="126"/>
    </location>
</feature>
<dbReference type="EMBL" id="JACAZI010000013">
    <property type="protein sequence ID" value="KAF7345961.1"/>
    <property type="molecule type" value="Genomic_DNA"/>
</dbReference>
<protein>
    <submittedName>
        <fullName evidence="2">Uncharacterized protein</fullName>
    </submittedName>
</protein>
<organism evidence="2 3">
    <name type="scientific">Mycena venus</name>
    <dbReference type="NCBI Taxonomy" id="2733690"/>
    <lineage>
        <taxon>Eukaryota</taxon>
        <taxon>Fungi</taxon>
        <taxon>Dikarya</taxon>
        <taxon>Basidiomycota</taxon>
        <taxon>Agaricomycotina</taxon>
        <taxon>Agaricomycetes</taxon>
        <taxon>Agaricomycetidae</taxon>
        <taxon>Agaricales</taxon>
        <taxon>Marasmiineae</taxon>
        <taxon>Mycenaceae</taxon>
        <taxon>Mycena</taxon>
    </lineage>
</organism>
<reference evidence="2" key="1">
    <citation type="submission" date="2020-05" db="EMBL/GenBank/DDBJ databases">
        <title>Mycena genomes resolve the evolution of fungal bioluminescence.</title>
        <authorList>
            <person name="Tsai I.J."/>
        </authorList>
    </citation>
    <scope>NUCLEOTIDE SEQUENCE</scope>
    <source>
        <strain evidence="2">CCC161011</strain>
    </source>
</reference>
<sequence>MPTGDKKTTQSGGTEGELNVLRGGIRLLQQDIRRVQGERNQAQAGYIQSQVKVTNLEHRVTIQQWEINELKAKVRALQAASTDPSPPRPVAPAAKNVIEILDDEEINSGEQSGGLERDASRTDRLLHPAPSPEQAKRLYMDCVHIECAPSWPSPAKRVRPASPPLGGSSLSSPRPATPTGTPRAKRPRIPEAEDEEQLQDAAGHLENSQNVDTTPTLTPST</sequence>
<feature type="region of interest" description="Disordered" evidence="1">
    <location>
        <begin position="149"/>
        <end position="221"/>
    </location>
</feature>
<name>A0A8H6XSU8_9AGAR</name>
<evidence type="ECO:0000256" key="1">
    <source>
        <dbReference type="SAM" id="MobiDB-lite"/>
    </source>
</evidence>
<proteinExistence type="predicted"/>
<comment type="caution">
    <text evidence="2">The sequence shown here is derived from an EMBL/GenBank/DDBJ whole genome shotgun (WGS) entry which is preliminary data.</text>
</comment>
<evidence type="ECO:0000313" key="2">
    <source>
        <dbReference type="EMBL" id="KAF7345961.1"/>
    </source>
</evidence>
<feature type="compositionally biased region" description="Polar residues" evidence="1">
    <location>
        <begin position="206"/>
        <end position="221"/>
    </location>
</feature>